<proteinExistence type="predicted"/>
<accession>X1M0B3</accession>
<feature type="non-terminal residue" evidence="1">
    <location>
        <position position="1"/>
    </location>
</feature>
<dbReference type="EMBL" id="BARV01018889">
    <property type="protein sequence ID" value="GAI24813.1"/>
    <property type="molecule type" value="Genomic_DNA"/>
</dbReference>
<protein>
    <submittedName>
        <fullName evidence="1">Uncharacterized protein</fullName>
    </submittedName>
</protein>
<evidence type="ECO:0000313" key="1">
    <source>
        <dbReference type="EMBL" id="GAI24813.1"/>
    </source>
</evidence>
<name>X1M0B3_9ZZZZ</name>
<gene>
    <name evidence="1" type="ORF">S06H3_31858</name>
</gene>
<organism evidence="1">
    <name type="scientific">marine sediment metagenome</name>
    <dbReference type="NCBI Taxonomy" id="412755"/>
    <lineage>
        <taxon>unclassified sequences</taxon>
        <taxon>metagenomes</taxon>
        <taxon>ecological metagenomes</taxon>
    </lineage>
</organism>
<reference evidence="1" key="1">
    <citation type="journal article" date="2014" name="Front. Microbiol.">
        <title>High frequency of phylogenetically diverse reductive dehalogenase-homologous genes in deep subseafloor sedimentary metagenomes.</title>
        <authorList>
            <person name="Kawai M."/>
            <person name="Futagami T."/>
            <person name="Toyoda A."/>
            <person name="Takaki Y."/>
            <person name="Nishi S."/>
            <person name="Hori S."/>
            <person name="Arai W."/>
            <person name="Tsubouchi T."/>
            <person name="Morono Y."/>
            <person name="Uchiyama I."/>
            <person name="Ito T."/>
            <person name="Fujiyama A."/>
            <person name="Inagaki F."/>
            <person name="Takami H."/>
        </authorList>
    </citation>
    <scope>NUCLEOTIDE SEQUENCE</scope>
    <source>
        <strain evidence="1">Expedition CK06-06</strain>
    </source>
</reference>
<dbReference type="AlphaFoldDB" id="X1M0B3"/>
<comment type="caution">
    <text evidence="1">The sequence shown here is derived from an EMBL/GenBank/DDBJ whole genome shotgun (WGS) entry which is preliminary data.</text>
</comment>
<sequence length="130" mass="14219">FVGRPKVSDDLQQTVALLVGWDKSTRRLVSVSPTGVLHVASAPVKGILNLVSDNAPSTQQAPDIDTSEVLIRAKPTNGGRVWVNVGKAAKVNVGYPLDSGEFVIWSINNLHSLHFYFYDDDDKVIIVYTK</sequence>